<dbReference type="Gene3D" id="3.40.50.1820">
    <property type="entry name" value="alpha/beta hydrolase"/>
    <property type="match status" value="1"/>
</dbReference>
<comment type="similarity">
    <text evidence="1">Belongs to the peptidase S33 family. ABHD4/ABHD5 subfamily.</text>
</comment>
<dbReference type="GO" id="GO:0005743">
    <property type="term" value="C:mitochondrial inner membrane"/>
    <property type="evidence" value="ECO:0007669"/>
    <property type="project" value="TreeGrafter"/>
</dbReference>
<evidence type="ECO:0000256" key="1">
    <source>
        <dbReference type="ARBA" id="ARBA00038097"/>
    </source>
</evidence>
<comment type="caution">
    <text evidence="3">The sequence shown here is derived from an EMBL/GenBank/DDBJ whole genome shotgun (WGS) entry which is preliminary data.</text>
</comment>
<dbReference type="InterPro" id="IPR029058">
    <property type="entry name" value="AB_hydrolase_fold"/>
</dbReference>
<accession>A0AAE0HXN3</accession>
<dbReference type="GO" id="GO:0006654">
    <property type="term" value="P:phosphatidic acid biosynthetic process"/>
    <property type="evidence" value="ECO:0007669"/>
    <property type="project" value="TreeGrafter"/>
</dbReference>
<dbReference type="GO" id="GO:0055088">
    <property type="term" value="P:lipid homeostasis"/>
    <property type="evidence" value="ECO:0007669"/>
    <property type="project" value="TreeGrafter"/>
</dbReference>
<sequence length="358" mass="39787">MFNFYLSYKYLHWRTPASDGPLQPSTLPDNITRFFIPTKGGNGNIEILYAAPKTTNNDPPKSPIFFVHGGMGGAFVWLEYMTYLSARGIPCYAVSMRGHGNSWYPSFLRMVYGTTKRMLADDIVTGIRWAQDHSGGQEIVLVGHSSGGGLCQFVLSEQEVKVKGLVLAAAVPGCGSMGVYWNWFKLDPWFTLRMLFHGWHPNSPLSHPALIRRVFFSAELTGAYVERFMALSSPYESFLWPLGMGYPFVSATKVLQQIMSRERGESIMVLCGGGDKIMTRSVMEKLAGFYRGAYAKLVGQKKVDGETTKVEGIEGEGGEDTAGQGVRFCVVSGAAHHLQNDVQWEIGARKLLEFYEKL</sequence>
<dbReference type="EMBL" id="JAUEDM010000006">
    <property type="protein sequence ID" value="KAK3314696.1"/>
    <property type="molecule type" value="Genomic_DNA"/>
</dbReference>
<dbReference type="Pfam" id="PF00561">
    <property type="entry name" value="Abhydrolase_1"/>
    <property type="match status" value="1"/>
</dbReference>
<feature type="domain" description="AB hydrolase-1" evidence="2">
    <location>
        <begin position="63"/>
        <end position="289"/>
    </location>
</feature>
<dbReference type="GO" id="GO:0042171">
    <property type="term" value="F:lysophosphatidic acid acyltransferase activity"/>
    <property type="evidence" value="ECO:0007669"/>
    <property type="project" value="TreeGrafter"/>
</dbReference>
<name>A0AAE0HXN3_9PEZI</name>
<gene>
    <name evidence="3" type="ORF">B0H66DRAFT_563409</name>
</gene>
<dbReference type="InterPro" id="IPR000073">
    <property type="entry name" value="AB_hydrolase_1"/>
</dbReference>
<keyword evidence="4" id="KW-1185">Reference proteome</keyword>
<dbReference type="GO" id="GO:0004623">
    <property type="term" value="F:phospholipase A2 activity"/>
    <property type="evidence" value="ECO:0007669"/>
    <property type="project" value="TreeGrafter"/>
</dbReference>
<dbReference type="AlphaFoldDB" id="A0AAE0HXN3"/>
<evidence type="ECO:0000313" key="4">
    <source>
        <dbReference type="Proteomes" id="UP001283341"/>
    </source>
</evidence>
<reference evidence="3" key="1">
    <citation type="journal article" date="2023" name="Mol. Phylogenet. Evol.">
        <title>Genome-scale phylogeny and comparative genomics of the fungal order Sordariales.</title>
        <authorList>
            <person name="Hensen N."/>
            <person name="Bonometti L."/>
            <person name="Westerberg I."/>
            <person name="Brannstrom I.O."/>
            <person name="Guillou S."/>
            <person name="Cros-Aarteil S."/>
            <person name="Calhoun S."/>
            <person name="Haridas S."/>
            <person name="Kuo A."/>
            <person name="Mondo S."/>
            <person name="Pangilinan J."/>
            <person name="Riley R."/>
            <person name="LaButti K."/>
            <person name="Andreopoulos B."/>
            <person name="Lipzen A."/>
            <person name="Chen C."/>
            <person name="Yan M."/>
            <person name="Daum C."/>
            <person name="Ng V."/>
            <person name="Clum A."/>
            <person name="Steindorff A."/>
            <person name="Ohm R.A."/>
            <person name="Martin F."/>
            <person name="Silar P."/>
            <person name="Natvig D.O."/>
            <person name="Lalanne C."/>
            <person name="Gautier V."/>
            <person name="Ament-Velasquez S.L."/>
            <person name="Kruys A."/>
            <person name="Hutchinson M.I."/>
            <person name="Powell A.J."/>
            <person name="Barry K."/>
            <person name="Miller A.N."/>
            <person name="Grigoriev I.V."/>
            <person name="Debuchy R."/>
            <person name="Gladieux P."/>
            <person name="Hiltunen Thoren M."/>
            <person name="Johannesson H."/>
        </authorList>
    </citation>
    <scope>NUCLEOTIDE SEQUENCE</scope>
    <source>
        <strain evidence="3">CBS 118394</strain>
    </source>
</reference>
<dbReference type="SUPFAM" id="SSF53474">
    <property type="entry name" value="alpha/beta-Hydrolases"/>
    <property type="match status" value="1"/>
</dbReference>
<protein>
    <submittedName>
        <fullName evidence="3">Alpha/Beta hydrolase protein</fullName>
    </submittedName>
</protein>
<dbReference type="GO" id="GO:0035965">
    <property type="term" value="P:cardiolipin acyl-chain remodeling"/>
    <property type="evidence" value="ECO:0007669"/>
    <property type="project" value="TreeGrafter"/>
</dbReference>
<dbReference type="PANTHER" id="PTHR42886">
    <property type="entry name" value="RE40534P-RELATED"/>
    <property type="match status" value="1"/>
</dbReference>
<dbReference type="PANTHER" id="PTHR42886:SF29">
    <property type="entry name" value="PUMMELIG, ISOFORM A"/>
    <property type="match status" value="1"/>
</dbReference>
<evidence type="ECO:0000313" key="3">
    <source>
        <dbReference type="EMBL" id="KAK3314696.1"/>
    </source>
</evidence>
<proteinExistence type="inferred from homology"/>
<reference evidence="3" key="2">
    <citation type="submission" date="2023-06" db="EMBL/GenBank/DDBJ databases">
        <authorList>
            <consortium name="Lawrence Berkeley National Laboratory"/>
            <person name="Haridas S."/>
            <person name="Hensen N."/>
            <person name="Bonometti L."/>
            <person name="Westerberg I."/>
            <person name="Brannstrom I.O."/>
            <person name="Guillou S."/>
            <person name="Cros-Aarteil S."/>
            <person name="Calhoun S."/>
            <person name="Kuo A."/>
            <person name="Mondo S."/>
            <person name="Pangilinan J."/>
            <person name="Riley R."/>
            <person name="Labutti K."/>
            <person name="Andreopoulos B."/>
            <person name="Lipzen A."/>
            <person name="Chen C."/>
            <person name="Yanf M."/>
            <person name="Daum C."/>
            <person name="Ng V."/>
            <person name="Clum A."/>
            <person name="Steindorff A."/>
            <person name="Ohm R."/>
            <person name="Martin F."/>
            <person name="Silar P."/>
            <person name="Natvig D."/>
            <person name="Lalanne C."/>
            <person name="Gautier V."/>
            <person name="Ament-Velasquez S.L."/>
            <person name="Kruys A."/>
            <person name="Hutchinson M.I."/>
            <person name="Powell A.J."/>
            <person name="Barry K."/>
            <person name="Miller A.N."/>
            <person name="Grigoriev I.V."/>
            <person name="Debuchy R."/>
            <person name="Gladieux P."/>
            <person name="Thoren M.H."/>
            <person name="Johannesson H."/>
        </authorList>
    </citation>
    <scope>NUCLEOTIDE SEQUENCE</scope>
    <source>
        <strain evidence="3">CBS 118394</strain>
    </source>
</reference>
<keyword evidence="3" id="KW-0378">Hydrolase</keyword>
<dbReference type="Proteomes" id="UP001283341">
    <property type="component" value="Unassembled WGS sequence"/>
</dbReference>
<evidence type="ECO:0000259" key="2">
    <source>
        <dbReference type="Pfam" id="PF00561"/>
    </source>
</evidence>
<organism evidence="3 4">
    <name type="scientific">Apodospora peruviana</name>
    <dbReference type="NCBI Taxonomy" id="516989"/>
    <lineage>
        <taxon>Eukaryota</taxon>
        <taxon>Fungi</taxon>
        <taxon>Dikarya</taxon>
        <taxon>Ascomycota</taxon>
        <taxon>Pezizomycotina</taxon>
        <taxon>Sordariomycetes</taxon>
        <taxon>Sordariomycetidae</taxon>
        <taxon>Sordariales</taxon>
        <taxon>Lasiosphaeriaceae</taxon>
        <taxon>Apodospora</taxon>
    </lineage>
</organism>